<feature type="region of interest" description="Disordered" evidence="1">
    <location>
        <begin position="1"/>
        <end position="39"/>
    </location>
</feature>
<dbReference type="Proteomes" id="UP000002402">
    <property type="component" value="Chromosome"/>
</dbReference>
<name>Q1DBT6_MYXXD</name>
<keyword evidence="3" id="KW-1185">Reference proteome</keyword>
<accession>Q1DBT6</accession>
<proteinExistence type="predicted"/>
<evidence type="ECO:0000313" key="2">
    <source>
        <dbReference type="EMBL" id="ABF89711.1"/>
    </source>
</evidence>
<dbReference type="AlphaFoldDB" id="Q1DBT6"/>
<dbReference type="EMBL" id="CP000113">
    <property type="protein sequence ID" value="ABF89711.1"/>
    <property type="molecule type" value="Genomic_DNA"/>
</dbReference>
<evidence type="ECO:0000256" key="1">
    <source>
        <dbReference type="SAM" id="MobiDB-lite"/>
    </source>
</evidence>
<dbReference type="KEGG" id="mxa:MXAN_1635"/>
<evidence type="ECO:0000313" key="3">
    <source>
        <dbReference type="Proteomes" id="UP000002402"/>
    </source>
</evidence>
<dbReference type="HOGENOM" id="CLU_2586030_0_0_7"/>
<sequence>MSDGPIQPRAACGIPGPSGGRVERHTGPTPGEVRFDGGYVIPTDDASTLGRRDKNLVVRMQNLVGGVSSGPTARAGTRAC</sequence>
<dbReference type="EnsemblBacteria" id="ABF89711">
    <property type="protein sequence ID" value="ABF89711"/>
    <property type="gene ID" value="MXAN_1635"/>
</dbReference>
<reference evidence="2 3" key="1">
    <citation type="journal article" date="2006" name="Proc. Natl. Acad. Sci. U.S.A.">
        <title>Evolution of sensory complexity recorded in a myxobacterial genome.</title>
        <authorList>
            <person name="Goldman B.S."/>
            <person name="Nierman W.C."/>
            <person name="Kaiser D."/>
            <person name="Slater S.C."/>
            <person name="Durkin A.S."/>
            <person name="Eisen J.A."/>
            <person name="Ronning C.M."/>
            <person name="Barbazuk W.B."/>
            <person name="Blanchard M."/>
            <person name="Field C."/>
            <person name="Halling C."/>
            <person name="Hinkle G."/>
            <person name="Iartchuk O."/>
            <person name="Kim H.S."/>
            <person name="Mackenzie C."/>
            <person name="Madupu R."/>
            <person name="Miller N."/>
            <person name="Shvartsbeyn A."/>
            <person name="Sullivan S.A."/>
            <person name="Vaudin M."/>
            <person name="Wiegand R."/>
            <person name="Kaplan H.B."/>
        </authorList>
    </citation>
    <scope>NUCLEOTIDE SEQUENCE [LARGE SCALE GENOMIC DNA]</scope>
    <source>
        <strain evidence="3">DK1622</strain>
    </source>
</reference>
<protein>
    <submittedName>
        <fullName evidence="2">Uncharacterized protein</fullName>
    </submittedName>
</protein>
<gene>
    <name evidence="2" type="ordered locus">MXAN_1635</name>
</gene>
<organism evidence="2 3">
    <name type="scientific">Myxococcus xanthus (strain DK1622)</name>
    <dbReference type="NCBI Taxonomy" id="246197"/>
    <lineage>
        <taxon>Bacteria</taxon>
        <taxon>Pseudomonadati</taxon>
        <taxon>Myxococcota</taxon>
        <taxon>Myxococcia</taxon>
        <taxon>Myxococcales</taxon>
        <taxon>Cystobacterineae</taxon>
        <taxon>Myxococcaceae</taxon>
        <taxon>Myxococcus</taxon>
    </lineage>
</organism>